<dbReference type="PANTHER" id="PTHR43476">
    <property type="entry name" value="3-(3-HYDROXY-PHENYL)PROPIONATE/3-HYDROXYCINNAMIC ACID HYDROXYLASE"/>
    <property type="match status" value="1"/>
</dbReference>
<reference evidence="4" key="1">
    <citation type="submission" date="2016-10" db="EMBL/GenBank/DDBJ databases">
        <authorList>
            <person name="Varghese N."/>
            <person name="Submissions S."/>
        </authorList>
    </citation>
    <scope>NUCLEOTIDE SEQUENCE [LARGE SCALE GENOMIC DNA]</scope>
    <source>
        <strain evidence="4">DSM 44498</strain>
    </source>
</reference>
<protein>
    <submittedName>
        <fullName evidence="3">3-(3-hydroxy-phenyl)propionate hydroxylase</fullName>
    </submittedName>
</protein>
<gene>
    <name evidence="3" type="ORF">SAMN04490239_5388</name>
</gene>
<dbReference type="SUPFAM" id="SSF51905">
    <property type="entry name" value="FAD/NAD(P)-binding domain"/>
    <property type="match status" value="1"/>
</dbReference>
<keyword evidence="1" id="KW-0560">Oxidoreductase</keyword>
<dbReference type="NCBIfam" id="NF004829">
    <property type="entry name" value="PRK06183.1-3"/>
    <property type="match status" value="1"/>
</dbReference>
<feature type="domain" description="FAD-binding" evidence="2">
    <location>
        <begin position="11"/>
        <end position="356"/>
    </location>
</feature>
<dbReference type="Proteomes" id="UP000183561">
    <property type="component" value="Unassembled WGS sequence"/>
</dbReference>
<dbReference type="OrthoDB" id="8670884at2"/>
<proteinExistence type="predicted"/>
<dbReference type="Gene3D" id="3.50.50.60">
    <property type="entry name" value="FAD/NAD(P)-binding domain"/>
    <property type="match status" value="1"/>
</dbReference>
<dbReference type="GO" id="GO:0019622">
    <property type="term" value="P:3-(3-hydroxy)phenylpropionate catabolic process"/>
    <property type="evidence" value="ECO:0007669"/>
    <property type="project" value="TreeGrafter"/>
</dbReference>
<dbReference type="Gene3D" id="3.30.9.10">
    <property type="entry name" value="D-Amino Acid Oxidase, subunit A, domain 2"/>
    <property type="match status" value="1"/>
</dbReference>
<sequence length="530" mass="57941">MTTTNRIPPTVPVLIVGGGPTGLTTANLLSRYGIESIVLERHRGPYPLPRAVHLDDEVLRILQTVDAAAEITRISRRALGMRLVDAELRTLVEIRRDRPVGLHGWPETNMFDQPDLEQVLRTNLEERAANALVSGCEAVRVQRRPNGTVDVTIRDTRTGHETVTTARYVLGCDGANSMVRSAIGTGTRDLGFTQRWLVVDAEYDHDLGMWPGVHQVCAGVGSATFMQIGDNRYRWEFRLPDECRFDSDDDISPADVRDLLEPWVPAGDTGLRVLRHTIYSHRARVARTWRRGPLLLLGDAAHLTPPFIGQGLGAGQRDAVNLAWKLAAVLDGHADDRLLDTYEPERSRHVVRAIRAATAIGRIMATRPTRPVRAGHAVLRRASALPGPDALATRVLAPPLRGSALTPSVLALPSYRTRTVGTPIPQDVLDGETGTARTDSVLGPGFALVCAGEPPHALADVGRRLDAKVVTSGSLAGSTGEINRWMRRNHLTEVLVRPDRIVLATVDRRGRMSPTTSWLPLLTADPGEAR</sequence>
<organism evidence="3 4">
    <name type="scientific">Rhodococcus koreensis</name>
    <dbReference type="NCBI Taxonomy" id="99653"/>
    <lineage>
        <taxon>Bacteria</taxon>
        <taxon>Bacillati</taxon>
        <taxon>Actinomycetota</taxon>
        <taxon>Actinomycetes</taxon>
        <taxon>Mycobacteriales</taxon>
        <taxon>Nocardiaceae</taxon>
        <taxon>Rhodococcus</taxon>
    </lineage>
</organism>
<evidence type="ECO:0000313" key="3">
    <source>
        <dbReference type="EMBL" id="SEC77039.1"/>
    </source>
</evidence>
<dbReference type="AlphaFoldDB" id="A0A1H4V7H9"/>
<dbReference type="PRINTS" id="PR00420">
    <property type="entry name" value="RNGMNOXGNASE"/>
</dbReference>
<evidence type="ECO:0000259" key="2">
    <source>
        <dbReference type="Pfam" id="PF01494"/>
    </source>
</evidence>
<dbReference type="EMBL" id="FNSV01000005">
    <property type="protein sequence ID" value="SEC77039.1"/>
    <property type="molecule type" value="Genomic_DNA"/>
</dbReference>
<dbReference type="Pfam" id="PF01494">
    <property type="entry name" value="FAD_binding_3"/>
    <property type="match status" value="1"/>
</dbReference>
<dbReference type="InterPro" id="IPR002938">
    <property type="entry name" value="FAD-bd"/>
</dbReference>
<dbReference type="InterPro" id="IPR050631">
    <property type="entry name" value="PheA/TfdB_FAD_monoxygenase"/>
</dbReference>
<evidence type="ECO:0000313" key="4">
    <source>
        <dbReference type="Proteomes" id="UP000183561"/>
    </source>
</evidence>
<evidence type="ECO:0000256" key="1">
    <source>
        <dbReference type="ARBA" id="ARBA00023002"/>
    </source>
</evidence>
<name>A0A1H4V7H9_9NOCA</name>
<dbReference type="GO" id="GO:0071949">
    <property type="term" value="F:FAD binding"/>
    <property type="evidence" value="ECO:0007669"/>
    <property type="project" value="InterPro"/>
</dbReference>
<dbReference type="GO" id="GO:0008688">
    <property type="term" value="F:3-(3-hydroxyphenyl)propionate hydroxylase activity"/>
    <property type="evidence" value="ECO:0007669"/>
    <property type="project" value="TreeGrafter"/>
</dbReference>
<keyword evidence="4" id="KW-1185">Reference proteome</keyword>
<dbReference type="PANTHER" id="PTHR43476:SF3">
    <property type="entry name" value="FAD-BINDING MONOOXYGENASE"/>
    <property type="match status" value="1"/>
</dbReference>
<accession>A0A1H4V7H9</accession>
<dbReference type="InterPro" id="IPR036188">
    <property type="entry name" value="FAD/NAD-bd_sf"/>
</dbReference>